<dbReference type="PANTHER" id="PTHR48449:SF1">
    <property type="entry name" value="DUF1985 DOMAIN-CONTAINING PROTEIN"/>
    <property type="match status" value="1"/>
</dbReference>
<dbReference type="Proteomes" id="UP000886595">
    <property type="component" value="Unassembled WGS sequence"/>
</dbReference>
<evidence type="ECO:0000313" key="5">
    <source>
        <dbReference type="Proteomes" id="UP000886595"/>
    </source>
</evidence>
<protein>
    <recommendedName>
        <fullName evidence="3">DUF1985 domain-containing protein</fullName>
    </recommendedName>
</protein>
<keyword evidence="5" id="KW-1185">Reference proteome</keyword>
<accession>A0A8X7TT73</accession>
<proteinExistence type="predicted"/>
<gene>
    <name evidence="4" type="ORF">Bca52824_083578</name>
</gene>
<feature type="region of interest" description="Disordered" evidence="2">
    <location>
        <begin position="197"/>
        <end position="225"/>
    </location>
</feature>
<keyword evidence="1" id="KW-0175">Coiled coil</keyword>
<organism evidence="4 5">
    <name type="scientific">Brassica carinata</name>
    <name type="common">Ethiopian mustard</name>
    <name type="synonym">Abyssinian cabbage</name>
    <dbReference type="NCBI Taxonomy" id="52824"/>
    <lineage>
        <taxon>Eukaryota</taxon>
        <taxon>Viridiplantae</taxon>
        <taxon>Streptophyta</taxon>
        <taxon>Embryophyta</taxon>
        <taxon>Tracheophyta</taxon>
        <taxon>Spermatophyta</taxon>
        <taxon>Magnoliopsida</taxon>
        <taxon>eudicotyledons</taxon>
        <taxon>Gunneridae</taxon>
        <taxon>Pentapetalae</taxon>
        <taxon>rosids</taxon>
        <taxon>malvids</taxon>
        <taxon>Brassicales</taxon>
        <taxon>Brassicaceae</taxon>
        <taxon>Brassiceae</taxon>
        <taxon>Brassica</taxon>
    </lineage>
</organism>
<evidence type="ECO:0000256" key="1">
    <source>
        <dbReference type="SAM" id="Coils"/>
    </source>
</evidence>
<reference evidence="4 5" key="1">
    <citation type="submission" date="2020-02" db="EMBL/GenBank/DDBJ databases">
        <authorList>
            <person name="Ma Q."/>
            <person name="Huang Y."/>
            <person name="Song X."/>
            <person name="Pei D."/>
        </authorList>
    </citation>
    <scope>NUCLEOTIDE SEQUENCE [LARGE SCALE GENOMIC DNA]</scope>
    <source>
        <strain evidence="4">Sxm20200214</strain>
        <tissue evidence="4">Leaf</tissue>
    </source>
</reference>
<evidence type="ECO:0000259" key="3">
    <source>
        <dbReference type="Pfam" id="PF09331"/>
    </source>
</evidence>
<name>A0A8X7TT73_BRACI</name>
<feature type="domain" description="DUF1985" evidence="3">
    <location>
        <begin position="1"/>
        <end position="63"/>
    </location>
</feature>
<dbReference type="Pfam" id="PF09331">
    <property type="entry name" value="DUF1985"/>
    <property type="match status" value="1"/>
</dbReference>
<comment type="caution">
    <text evidence="4">The sequence shown here is derived from an EMBL/GenBank/DDBJ whole genome shotgun (WGS) entry which is preliminary data.</text>
</comment>
<dbReference type="EMBL" id="JAAMPC010000016">
    <property type="protein sequence ID" value="KAG2253442.1"/>
    <property type="molecule type" value="Genomic_DNA"/>
</dbReference>
<feature type="coiled-coil region" evidence="1">
    <location>
        <begin position="239"/>
        <end position="266"/>
    </location>
</feature>
<dbReference type="PANTHER" id="PTHR48449">
    <property type="entry name" value="DUF1985 DOMAIN-CONTAINING PROTEIN"/>
    <property type="match status" value="1"/>
</dbReference>
<sequence>MLETDKTFPSEKRLRLALIMIVDGVLIAHKQVAKPTMHYVRMVDNLDDFLKFPWSRESFLKTITCMKPPTDAANPADALAQVLQQTTYRLTGFALALQLVAMKAIPALATKIPAPYYNLKLLELDVGHLPPQLRVTPLIPLADNAPSWGNETLDDRVCYMEELIAENHKFHPSDWPGGDTSNPEFIFKPTVPMHRKHTVPKKQPLKANKAPKNGGSSARKQRRISNYFKPNVGATAHTNEWLEDKIREHNLAIAQLQSDNRRLRQKLFLSHKKPGCKLTSMTPKLRKHKSKTASQVNFILLTNH</sequence>
<dbReference type="OrthoDB" id="1112004at2759"/>
<evidence type="ECO:0000313" key="4">
    <source>
        <dbReference type="EMBL" id="KAG2253442.1"/>
    </source>
</evidence>
<dbReference type="InterPro" id="IPR015410">
    <property type="entry name" value="DUF1985"/>
</dbReference>
<evidence type="ECO:0000256" key="2">
    <source>
        <dbReference type="SAM" id="MobiDB-lite"/>
    </source>
</evidence>
<dbReference type="AlphaFoldDB" id="A0A8X7TT73"/>